<dbReference type="Proteomes" id="UP000305471">
    <property type="component" value="Unassembled WGS sequence"/>
</dbReference>
<dbReference type="OrthoDB" id="9797605at2"/>
<keyword evidence="7" id="KW-0963">Cytoplasm</keyword>
<evidence type="ECO:0000256" key="4">
    <source>
        <dbReference type="ARBA" id="ARBA00012438"/>
    </source>
</evidence>
<keyword evidence="9" id="KW-0808">Transferase</keyword>
<dbReference type="InterPro" id="IPR005467">
    <property type="entry name" value="His_kinase_dom"/>
</dbReference>
<evidence type="ECO:0000256" key="11">
    <source>
        <dbReference type="ARBA" id="ARBA00022741"/>
    </source>
</evidence>
<reference evidence="20 21" key="1">
    <citation type="submission" date="2019-04" db="EMBL/GenBank/DDBJ databases">
        <title>Alteromonas portus sp. nov., an alginate lyase-excreting marine bacterium.</title>
        <authorList>
            <person name="Huang H."/>
            <person name="Mo K."/>
            <person name="Bao S."/>
        </authorList>
    </citation>
    <scope>NUCLEOTIDE SEQUENCE [LARGE SCALE GENOMIC DNA]</scope>
    <source>
        <strain evidence="20 21">HB161718</strain>
    </source>
</reference>
<evidence type="ECO:0000256" key="10">
    <source>
        <dbReference type="ARBA" id="ARBA00022723"/>
    </source>
</evidence>
<dbReference type="InterPro" id="IPR003594">
    <property type="entry name" value="HATPase_dom"/>
</dbReference>
<evidence type="ECO:0000256" key="9">
    <source>
        <dbReference type="ARBA" id="ARBA00022679"/>
    </source>
</evidence>
<comment type="caution">
    <text evidence="20">The sequence shown here is derived from an EMBL/GenBank/DDBJ whole genome shotgun (WGS) entry which is preliminary data.</text>
</comment>
<dbReference type="Pfam" id="PF02518">
    <property type="entry name" value="HATPase_c"/>
    <property type="match status" value="1"/>
</dbReference>
<keyword evidence="12 20" id="KW-0418">Kinase</keyword>
<keyword evidence="21" id="KW-1185">Reference proteome</keyword>
<dbReference type="PANTHER" id="PTHR24421">
    <property type="entry name" value="NITRATE/NITRITE SENSOR PROTEIN NARX-RELATED"/>
    <property type="match status" value="1"/>
</dbReference>
<dbReference type="InterPro" id="IPR004358">
    <property type="entry name" value="Sig_transdc_His_kin-like_C"/>
</dbReference>
<evidence type="ECO:0000256" key="5">
    <source>
        <dbReference type="ARBA" id="ARBA00017322"/>
    </source>
</evidence>
<evidence type="ECO:0000256" key="15">
    <source>
        <dbReference type="ARBA" id="ARBA00023012"/>
    </source>
</evidence>
<dbReference type="Gene3D" id="1.20.5.1930">
    <property type="match status" value="1"/>
</dbReference>
<evidence type="ECO:0000256" key="8">
    <source>
        <dbReference type="ARBA" id="ARBA00022553"/>
    </source>
</evidence>
<dbReference type="PROSITE" id="PS50109">
    <property type="entry name" value="HIS_KIN"/>
    <property type="match status" value="1"/>
</dbReference>
<gene>
    <name evidence="20" type="ORF">E5672_19430</name>
</gene>
<dbReference type="EC" id="2.7.13.3" evidence="4"/>
<dbReference type="PANTHER" id="PTHR24421:SF10">
    <property type="entry name" value="NITRATE_NITRITE SENSOR PROTEIN NARQ"/>
    <property type="match status" value="1"/>
</dbReference>
<evidence type="ECO:0000256" key="13">
    <source>
        <dbReference type="ARBA" id="ARBA00022840"/>
    </source>
</evidence>
<dbReference type="CDD" id="cd16917">
    <property type="entry name" value="HATPase_UhpB-NarQ-NarX-like"/>
    <property type="match status" value="1"/>
</dbReference>
<evidence type="ECO:0000256" key="17">
    <source>
        <dbReference type="ARBA" id="ARBA00024827"/>
    </source>
</evidence>
<dbReference type="GO" id="GO:0000155">
    <property type="term" value="F:phosphorelay sensor kinase activity"/>
    <property type="evidence" value="ECO:0007669"/>
    <property type="project" value="InterPro"/>
</dbReference>
<evidence type="ECO:0000313" key="21">
    <source>
        <dbReference type="Proteomes" id="UP000305471"/>
    </source>
</evidence>
<evidence type="ECO:0000256" key="16">
    <source>
        <dbReference type="ARBA" id="ARBA00023014"/>
    </source>
</evidence>
<dbReference type="InterPro" id="IPR050482">
    <property type="entry name" value="Sensor_HK_TwoCompSys"/>
</dbReference>
<comment type="function">
    <text evidence="17">Member of the two-component regulatory system NreB/NreC involved in the control of dissimilatory nitrate/nitrite reduction in response to oxygen. NreB functions as a direct oxygen sensor histidine kinase which is autophosphorylated, in the absence of oxygen, probably at the conserved histidine residue, and transfers its phosphate group probably to a conserved aspartate residue of NreC. NreB/NreC activates the expression of the nitrate (narGHJI) and nitrite (nir) reductase operons, as well as the putative nitrate transporter gene narT.</text>
</comment>
<name>A0A4U0Z8A1_9ALTE</name>
<dbReference type="AlphaFoldDB" id="A0A4U0Z8A1"/>
<keyword evidence="16" id="KW-0411">Iron-sulfur</keyword>
<dbReference type="SMART" id="SM00387">
    <property type="entry name" value="HATPase_c"/>
    <property type="match status" value="1"/>
</dbReference>
<evidence type="ECO:0000259" key="19">
    <source>
        <dbReference type="PROSITE" id="PS50109"/>
    </source>
</evidence>
<evidence type="ECO:0000256" key="1">
    <source>
        <dbReference type="ARBA" id="ARBA00000085"/>
    </source>
</evidence>
<sequence>MTDVAKEIESIKALQATLQARLDADQEMLQQLAKRLWAQQESEKAKLSRELHDGIGQLLTGLTRRLQALSSSSPEIEALHGIAEMALNDVRQLSRLMSPTILDDLGLKPALNWLCRNLLSSEDIIYQTDITLPSDLPKDISTLLFRIAQETLVNAIKHSEATNLTLTVSHHHNVIRLDIIDNGVGFDSKTIEPGIGLSSIRDRAEAFNATLEIESATGQGTRTTVTVPV</sequence>
<organism evidence="20 21">
    <name type="scientific">Alteromonas portus</name>
    <dbReference type="NCBI Taxonomy" id="2565549"/>
    <lineage>
        <taxon>Bacteria</taxon>
        <taxon>Pseudomonadati</taxon>
        <taxon>Pseudomonadota</taxon>
        <taxon>Gammaproteobacteria</taxon>
        <taxon>Alteromonadales</taxon>
        <taxon>Alteromonadaceae</taxon>
        <taxon>Alteromonas/Salinimonas group</taxon>
        <taxon>Alteromonas</taxon>
    </lineage>
</organism>
<keyword evidence="15" id="KW-0902">Two-component regulatory system</keyword>
<proteinExistence type="predicted"/>
<dbReference type="GO" id="GO:0005737">
    <property type="term" value="C:cytoplasm"/>
    <property type="evidence" value="ECO:0007669"/>
    <property type="project" value="UniProtKB-SubCell"/>
</dbReference>
<evidence type="ECO:0000256" key="3">
    <source>
        <dbReference type="ARBA" id="ARBA00004496"/>
    </source>
</evidence>
<protein>
    <recommendedName>
        <fullName evidence="5">Oxygen sensor histidine kinase NreB</fullName>
        <ecNumber evidence="4">2.7.13.3</ecNumber>
    </recommendedName>
    <alternativeName>
        <fullName evidence="18">Nitrogen regulation protein B</fullName>
    </alternativeName>
</protein>
<keyword evidence="11" id="KW-0547">Nucleotide-binding</keyword>
<comment type="catalytic activity">
    <reaction evidence="1">
        <text>ATP + protein L-histidine = ADP + protein N-phospho-L-histidine.</text>
        <dbReference type="EC" id="2.7.13.3"/>
    </reaction>
</comment>
<evidence type="ECO:0000256" key="14">
    <source>
        <dbReference type="ARBA" id="ARBA00023004"/>
    </source>
</evidence>
<dbReference type="InterPro" id="IPR011712">
    <property type="entry name" value="Sig_transdc_His_kin_sub3_dim/P"/>
</dbReference>
<dbReference type="GO" id="GO:0046983">
    <property type="term" value="F:protein dimerization activity"/>
    <property type="evidence" value="ECO:0007669"/>
    <property type="project" value="InterPro"/>
</dbReference>
<dbReference type="InterPro" id="IPR036890">
    <property type="entry name" value="HATPase_C_sf"/>
</dbReference>
<keyword evidence="6" id="KW-0004">4Fe-4S</keyword>
<dbReference type="GO" id="GO:0005524">
    <property type="term" value="F:ATP binding"/>
    <property type="evidence" value="ECO:0007669"/>
    <property type="project" value="UniProtKB-KW"/>
</dbReference>
<comment type="subcellular location">
    <subcellularLocation>
        <location evidence="3">Cytoplasm</location>
    </subcellularLocation>
</comment>
<dbReference type="GO" id="GO:0016020">
    <property type="term" value="C:membrane"/>
    <property type="evidence" value="ECO:0007669"/>
    <property type="project" value="InterPro"/>
</dbReference>
<keyword evidence="13" id="KW-0067">ATP-binding</keyword>
<evidence type="ECO:0000256" key="12">
    <source>
        <dbReference type="ARBA" id="ARBA00022777"/>
    </source>
</evidence>
<evidence type="ECO:0000313" key="20">
    <source>
        <dbReference type="EMBL" id="TKB00837.1"/>
    </source>
</evidence>
<feature type="domain" description="Histidine kinase" evidence="19">
    <location>
        <begin position="46"/>
        <end position="229"/>
    </location>
</feature>
<dbReference type="RefSeq" id="WP_136783830.1">
    <property type="nucleotide sequence ID" value="NZ_JBMQEY010000010.1"/>
</dbReference>
<keyword evidence="14" id="KW-0408">Iron</keyword>
<accession>A0A4U0Z8A1</accession>
<evidence type="ECO:0000256" key="6">
    <source>
        <dbReference type="ARBA" id="ARBA00022485"/>
    </source>
</evidence>
<dbReference type="EMBL" id="SWCO01000012">
    <property type="protein sequence ID" value="TKB00837.1"/>
    <property type="molecule type" value="Genomic_DNA"/>
</dbReference>
<dbReference type="Gene3D" id="3.30.565.10">
    <property type="entry name" value="Histidine kinase-like ATPase, C-terminal domain"/>
    <property type="match status" value="1"/>
</dbReference>
<evidence type="ECO:0000256" key="7">
    <source>
        <dbReference type="ARBA" id="ARBA00022490"/>
    </source>
</evidence>
<dbReference type="GO" id="GO:0046872">
    <property type="term" value="F:metal ion binding"/>
    <property type="evidence" value="ECO:0007669"/>
    <property type="project" value="UniProtKB-KW"/>
</dbReference>
<evidence type="ECO:0000256" key="2">
    <source>
        <dbReference type="ARBA" id="ARBA00001966"/>
    </source>
</evidence>
<keyword evidence="10" id="KW-0479">Metal-binding</keyword>
<dbReference type="Pfam" id="PF07730">
    <property type="entry name" value="HisKA_3"/>
    <property type="match status" value="1"/>
</dbReference>
<comment type="cofactor">
    <cofactor evidence="2">
        <name>[4Fe-4S] cluster</name>
        <dbReference type="ChEBI" id="CHEBI:49883"/>
    </cofactor>
</comment>
<dbReference type="SUPFAM" id="SSF55874">
    <property type="entry name" value="ATPase domain of HSP90 chaperone/DNA topoisomerase II/histidine kinase"/>
    <property type="match status" value="1"/>
</dbReference>
<evidence type="ECO:0000256" key="18">
    <source>
        <dbReference type="ARBA" id="ARBA00030800"/>
    </source>
</evidence>
<keyword evidence="8" id="KW-0597">Phosphoprotein</keyword>
<dbReference type="PRINTS" id="PR00344">
    <property type="entry name" value="BCTRLSENSOR"/>
</dbReference>
<dbReference type="GO" id="GO:0051539">
    <property type="term" value="F:4 iron, 4 sulfur cluster binding"/>
    <property type="evidence" value="ECO:0007669"/>
    <property type="project" value="UniProtKB-KW"/>
</dbReference>